<dbReference type="CDD" id="cd00087">
    <property type="entry name" value="FReD"/>
    <property type="match status" value="1"/>
</dbReference>
<dbReference type="InterPro" id="IPR002181">
    <property type="entry name" value="Fibrinogen_a/b/g_C_dom"/>
</dbReference>
<dbReference type="PROSITE" id="PS51406">
    <property type="entry name" value="FIBRINOGEN_C_2"/>
    <property type="match status" value="1"/>
</dbReference>
<reference evidence="3" key="3">
    <citation type="submission" date="2025-09" db="UniProtKB">
        <authorList>
            <consortium name="Ensembl"/>
        </authorList>
    </citation>
    <scope>IDENTIFICATION</scope>
</reference>
<dbReference type="GO" id="GO:0004857">
    <property type="term" value="F:enzyme inhibitor activity"/>
    <property type="evidence" value="ECO:0007669"/>
    <property type="project" value="TreeGrafter"/>
</dbReference>
<dbReference type="Pfam" id="PF00147">
    <property type="entry name" value="Fibrinogen_C"/>
    <property type="match status" value="1"/>
</dbReference>
<reference evidence="3 4" key="1">
    <citation type="submission" date="2020-02" db="EMBL/GenBank/DDBJ databases">
        <title>Esox lucius (northern pike) genome, fEsoLuc1, primary haplotype.</title>
        <authorList>
            <person name="Myers G."/>
            <person name="Karagic N."/>
            <person name="Meyer A."/>
            <person name="Pippel M."/>
            <person name="Reichard M."/>
            <person name="Winkler S."/>
            <person name="Tracey A."/>
            <person name="Sims Y."/>
            <person name="Howe K."/>
            <person name="Rhie A."/>
            <person name="Formenti G."/>
            <person name="Durbin R."/>
            <person name="Fedrigo O."/>
            <person name="Jarvis E.D."/>
        </authorList>
    </citation>
    <scope>NUCLEOTIDE SEQUENCE [LARGE SCALE GENOMIC DNA]</scope>
</reference>
<dbReference type="InterPro" id="IPR036056">
    <property type="entry name" value="Fibrinogen-like_C"/>
</dbReference>
<dbReference type="InterPro" id="IPR014716">
    <property type="entry name" value="Fibrinogen_a/b/g_C_1"/>
</dbReference>
<dbReference type="Gene3D" id="1.10.287.510">
    <property type="entry name" value="Helix hairpin bin"/>
    <property type="match status" value="1"/>
</dbReference>
<dbReference type="GeneTree" id="ENSGT00940000159478"/>
<dbReference type="PANTHER" id="PTHR19143">
    <property type="entry name" value="FIBRINOGEN/TENASCIN/ANGIOPOEITIN"/>
    <property type="match status" value="1"/>
</dbReference>
<evidence type="ECO:0000313" key="4">
    <source>
        <dbReference type="Proteomes" id="UP000265140"/>
    </source>
</evidence>
<keyword evidence="1" id="KW-0175">Coiled coil</keyword>
<proteinExistence type="predicted"/>
<dbReference type="GO" id="GO:0070328">
    <property type="term" value="P:triglyceride homeostasis"/>
    <property type="evidence" value="ECO:0007669"/>
    <property type="project" value="TreeGrafter"/>
</dbReference>
<dbReference type="GO" id="GO:0005615">
    <property type="term" value="C:extracellular space"/>
    <property type="evidence" value="ECO:0007669"/>
    <property type="project" value="TreeGrafter"/>
</dbReference>
<organism evidence="3 4">
    <name type="scientific">Esox lucius</name>
    <name type="common">Northern pike</name>
    <dbReference type="NCBI Taxonomy" id="8010"/>
    <lineage>
        <taxon>Eukaryota</taxon>
        <taxon>Metazoa</taxon>
        <taxon>Chordata</taxon>
        <taxon>Craniata</taxon>
        <taxon>Vertebrata</taxon>
        <taxon>Euteleostomi</taxon>
        <taxon>Actinopterygii</taxon>
        <taxon>Neopterygii</taxon>
        <taxon>Teleostei</taxon>
        <taxon>Protacanthopterygii</taxon>
        <taxon>Esociformes</taxon>
        <taxon>Esocidae</taxon>
        <taxon>Esox</taxon>
    </lineage>
</organism>
<dbReference type="Ensembl" id="ENSELUT00000099666.1">
    <property type="protein sequence ID" value="ENSELUP00000083581.1"/>
    <property type="gene ID" value="ENSELUG00000039665.1"/>
</dbReference>
<evidence type="ECO:0000259" key="2">
    <source>
        <dbReference type="PROSITE" id="PS51406"/>
    </source>
</evidence>
<dbReference type="InterPro" id="IPR050373">
    <property type="entry name" value="Fibrinogen_C-term_domain"/>
</dbReference>
<dbReference type="SUPFAM" id="SSF56496">
    <property type="entry name" value="Fibrinogen C-terminal domain-like"/>
    <property type="match status" value="1"/>
</dbReference>
<feature type="coiled-coil region" evidence="1">
    <location>
        <begin position="278"/>
        <end position="312"/>
    </location>
</feature>
<dbReference type="Gene3D" id="3.90.215.10">
    <property type="entry name" value="Gamma Fibrinogen, chain A, domain 1"/>
    <property type="match status" value="1"/>
</dbReference>
<dbReference type="Proteomes" id="UP000265140">
    <property type="component" value="Chromosome 8"/>
</dbReference>
<dbReference type="PANTHER" id="PTHR19143:SF256">
    <property type="entry name" value="ANGIOPOIETIN-RELATED PROTEIN 4"/>
    <property type="match status" value="1"/>
</dbReference>
<evidence type="ECO:0000313" key="3">
    <source>
        <dbReference type="Ensembl" id="ENSELUP00000083581.1"/>
    </source>
</evidence>
<name>A0AAY5K470_ESOLU</name>
<accession>A0AAY5K470</accession>
<protein>
    <recommendedName>
        <fullName evidence="2">Fibrinogen C-terminal domain-containing protein</fullName>
    </recommendedName>
</protein>
<evidence type="ECO:0000256" key="1">
    <source>
        <dbReference type="SAM" id="Coils"/>
    </source>
</evidence>
<reference evidence="3" key="2">
    <citation type="submission" date="2025-08" db="UniProtKB">
        <authorList>
            <consortium name="Ensembl"/>
        </authorList>
    </citation>
    <scope>IDENTIFICATION</scope>
</reference>
<feature type="domain" description="Fibrinogen C-terminal" evidence="2">
    <location>
        <begin position="339"/>
        <end position="502"/>
    </location>
</feature>
<sequence>MKVQRWFLNIEKTKDSSQDKKMKPTLAFLLLLGTVLFHVGTSFTFGGDRAQYVTWDEMNLIAHGLLQLGQGLREHAEKAKSQMSDVSAKLNAFNNTITNLVRRIGNLQKGEDALKTRTQEMVERENWVVNMSAEVQARTQELIAEHQRIHSRMDQLEERVNGMLQGREERVNGMLQGREERVNGMLKGREERGNGMLQGREMERVNGMLQGREERVNGMLQGREMERVNGMLQGREERVNGMLQGPEERMNGMLQVPEMEPNNCSNDHRGNIFIQCILEMQNKQIAAMVKRISEQQEELQTQSLHLQALQSEVKESSLKLIVRQRHQEIALKDDTKVDAFVIESAQDCHEWFLKGKTQSGVYTIQPLHIQPFDVFCEMTVDTGWTVIQRRQDGSQNFDQSWEAYKNGFGSLSGEFWLGLENIHTLTKQEEYTLALELSDWTGETQSVQYPFRLGAEESNYTLYMPVSSPAGLESGLTTAPFSTTDRDNDLSDNVNCAKQLSGMVFLDVLISVCMFPEHCESETMSYSRFFLFPHRWLVVQQLWPIQP</sequence>
<keyword evidence="4" id="KW-1185">Reference proteome</keyword>
<dbReference type="SMART" id="SM00186">
    <property type="entry name" value="FBG"/>
    <property type="match status" value="1"/>
</dbReference>
<dbReference type="AlphaFoldDB" id="A0AAY5K470"/>